<dbReference type="AlphaFoldDB" id="A0A1M5S4R8"/>
<dbReference type="RefSeq" id="WP_072902189.1">
    <property type="nucleotide sequence ID" value="NZ_FQXB01000005.1"/>
</dbReference>
<proteinExistence type="predicted"/>
<accession>A0A1M5S4R8</accession>
<dbReference type="STRING" id="1508389.SAMN05444003_2860"/>
<protein>
    <submittedName>
        <fullName evidence="2">Uncharacterized protein</fullName>
    </submittedName>
</protein>
<organism evidence="2 3">
    <name type="scientific">Cognatiyoonia sediminum</name>
    <dbReference type="NCBI Taxonomy" id="1508389"/>
    <lineage>
        <taxon>Bacteria</taxon>
        <taxon>Pseudomonadati</taxon>
        <taxon>Pseudomonadota</taxon>
        <taxon>Alphaproteobacteria</taxon>
        <taxon>Rhodobacterales</taxon>
        <taxon>Paracoccaceae</taxon>
        <taxon>Cognatiyoonia</taxon>
    </lineage>
</organism>
<keyword evidence="3" id="KW-1185">Reference proteome</keyword>
<dbReference type="OrthoDB" id="9840123at2"/>
<dbReference type="EMBL" id="FQXB01000005">
    <property type="protein sequence ID" value="SHH33612.1"/>
    <property type="molecule type" value="Genomic_DNA"/>
</dbReference>
<sequence length="236" mass="26135">MAVFRLSTCAAAVLTSTLGYAEAQDTRPIFSESYSVADALAAYAEIDRRWDEAQAEQQSRFVAFEGDQADFVRSDPILQDVEWPYEECTSVVSLIPPPMPGWGISSDASYVQIPVSDENAEVTYIRFDPSLTSADREFYQTEEYVSIRVVKSVETQQFFEMMYAQEAMRSAMFDLGPFNYPMMKQTDGVVLGDVGVAVTATNPETQKAYLELIVGCAIKSGFISELVDPASLKSVP</sequence>
<name>A0A1M5S4R8_9RHOB</name>
<evidence type="ECO:0000256" key="1">
    <source>
        <dbReference type="SAM" id="SignalP"/>
    </source>
</evidence>
<reference evidence="2 3" key="1">
    <citation type="submission" date="2016-11" db="EMBL/GenBank/DDBJ databases">
        <authorList>
            <person name="Jaros S."/>
            <person name="Januszkiewicz K."/>
            <person name="Wedrychowicz H."/>
        </authorList>
    </citation>
    <scope>NUCLEOTIDE SEQUENCE [LARGE SCALE GENOMIC DNA]</scope>
    <source>
        <strain evidence="2 3">DSM 28715</strain>
    </source>
</reference>
<dbReference type="Proteomes" id="UP000184074">
    <property type="component" value="Unassembled WGS sequence"/>
</dbReference>
<evidence type="ECO:0000313" key="2">
    <source>
        <dbReference type="EMBL" id="SHH33612.1"/>
    </source>
</evidence>
<evidence type="ECO:0000313" key="3">
    <source>
        <dbReference type="Proteomes" id="UP000184074"/>
    </source>
</evidence>
<feature type="signal peptide" evidence="1">
    <location>
        <begin position="1"/>
        <end position="21"/>
    </location>
</feature>
<keyword evidence="1" id="KW-0732">Signal</keyword>
<gene>
    <name evidence="2" type="ORF">SAMN05444003_2860</name>
</gene>
<feature type="chain" id="PRO_5012702928" evidence="1">
    <location>
        <begin position="22"/>
        <end position="236"/>
    </location>
</feature>